<reference evidence="1 2" key="1">
    <citation type="journal article" date="2017" name="Arch. Microbiol.">
        <title>Mariprofundus micogutta sp. nov., a novel iron-oxidizing zetaproteobacterium isolated from a deep-sea hydrothermal field at the Bayonnaise knoll of the Izu-Ogasawara arc, and a description of Mariprofundales ord. nov. and Zetaproteobacteria classis nov.</title>
        <authorList>
            <person name="Makita H."/>
            <person name="Tanaka E."/>
            <person name="Mitsunobu S."/>
            <person name="Miyazaki M."/>
            <person name="Nunoura T."/>
            <person name="Uematsu K."/>
            <person name="Takaki Y."/>
            <person name="Nishi S."/>
            <person name="Shimamura S."/>
            <person name="Takai K."/>
        </authorList>
    </citation>
    <scope>NUCLEOTIDE SEQUENCE [LARGE SCALE GENOMIC DNA]</scope>
    <source>
        <strain evidence="1 2">ET2</strain>
    </source>
</reference>
<dbReference type="PANTHER" id="PTHR37805:SF1">
    <property type="entry name" value="CYTOPLASMIC PROTEIN"/>
    <property type="match status" value="1"/>
</dbReference>
<keyword evidence="2" id="KW-1185">Reference proteome</keyword>
<dbReference type="Proteomes" id="UP000231632">
    <property type="component" value="Unassembled WGS sequence"/>
</dbReference>
<dbReference type="Pfam" id="PF07308">
    <property type="entry name" value="DUF1456"/>
    <property type="match status" value="1"/>
</dbReference>
<dbReference type="OrthoDB" id="9788465at2"/>
<dbReference type="PANTHER" id="PTHR37805">
    <property type="entry name" value="CYTOPLASMIC PROTEIN-RELATED"/>
    <property type="match status" value="1"/>
</dbReference>
<name>A0A1L8CQI7_9PROT</name>
<dbReference type="STRING" id="1921010.MMIC_P2137"/>
<evidence type="ECO:0000313" key="2">
    <source>
        <dbReference type="Proteomes" id="UP000231632"/>
    </source>
</evidence>
<protein>
    <submittedName>
        <fullName evidence="1">Uncharacterized protein</fullName>
    </submittedName>
</protein>
<evidence type="ECO:0000313" key="1">
    <source>
        <dbReference type="EMBL" id="GAV21157.1"/>
    </source>
</evidence>
<sequence length="120" mass="13384">MTNNSILKKITIANNLKHFEVKEIFELGGFEFSSSQVKAFMAGSQNKNYEKLSDEQFEAFLNGFILYSRGPVDEPALLPRTIENFIIGLIESGNTGAIEEIRCLIEDITDEAESSAESTQ</sequence>
<organism evidence="1 2">
    <name type="scientific">Mariprofundus micogutta</name>
    <dbReference type="NCBI Taxonomy" id="1921010"/>
    <lineage>
        <taxon>Bacteria</taxon>
        <taxon>Pseudomonadati</taxon>
        <taxon>Pseudomonadota</taxon>
        <taxon>Candidatius Mariprofundia</taxon>
        <taxon>Mariprofundales</taxon>
        <taxon>Mariprofundaceae</taxon>
        <taxon>Mariprofundus</taxon>
    </lineage>
</organism>
<dbReference type="AlphaFoldDB" id="A0A1L8CQI7"/>
<gene>
    <name evidence="1" type="ORF">MMIC_P2137</name>
</gene>
<dbReference type="RefSeq" id="WP_072660463.1">
    <property type="nucleotide sequence ID" value="NZ_BDFD01000022.1"/>
</dbReference>
<dbReference type="EMBL" id="BDFD01000022">
    <property type="protein sequence ID" value="GAV21157.1"/>
    <property type="molecule type" value="Genomic_DNA"/>
</dbReference>
<dbReference type="InterPro" id="IPR009921">
    <property type="entry name" value="YehS-like"/>
</dbReference>
<comment type="caution">
    <text evidence="1">The sequence shown here is derived from an EMBL/GenBank/DDBJ whole genome shotgun (WGS) entry which is preliminary data.</text>
</comment>
<proteinExistence type="predicted"/>
<accession>A0A1L8CQI7</accession>